<gene>
    <name evidence="1" type="ORF">PXEA_LOCUS2178</name>
</gene>
<dbReference type="AlphaFoldDB" id="A0A448WCY9"/>
<sequence length="180" mass="20783">MIGDRIEAIDDVRVSHMSLQEAMHRIRHNRLDFVRLRLVPLAINILPNQDLGSYDTRTAKHMTGSKNSGIMDASEERNAFISCLTVSEQPASVDIIQNKTINIEEAQKMKRNKESSVEDNFDMIAMKGDDEKENIEYEEHAKGIENREEEIGYANRFDQVEHVLKKQWQEIRAQEDIDIG</sequence>
<name>A0A448WCY9_9PLAT</name>
<evidence type="ECO:0000313" key="1">
    <source>
        <dbReference type="EMBL" id="VEL08738.1"/>
    </source>
</evidence>
<dbReference type="EMBL" id="CAAALY010004633">
    <property type="protein sequence ID" value="VEL08738.1"/>
    <property type="molecule type" value="Genomic_DNA"/>
</dbReference>
<organism evidence="1 2">
    <name type="scientific">Protopolystoma xenopodis</name>
    <dbReference type="NCBI Taxonomy" id="117903"/>
    <lineage>
        <taxon>Eukaryota</taxon>
        <taxon>Metazoa</taxon>
        <taxon>Spiralia</taxon>
        <taxon>Lophotrochozoa</taxon>
        <taxon>Platyhelminthes</taxon>
        <taxon>Monogenea</taxon>
        <taxon>Polyopisthocotylea</taxon>
        <taxon>Polystomatidea</taxon>
        <taxon>Polystomatidae</taxon>
        <taxon>Protopolystoma</taxon>
    </lineage>
</organism>
<protein>
    <recommendedName>
        <fullName evidence="3">PDZ domain-containing protein</fullName>
    </recommendedName>
</protein>
<dbReference type="OrthoDB" id="66881at2759"/>
<proteinExistence type="predicted"/>
<dbReference type="Gene3D" id="2.30.42.10">
    <property type="match status" value="1"/>
</dbReference>
<comment type="caution">
    <text evidence="1">The sequence shown here is derived from an EMBL/GenBank/DDBJ whole genome shotgun (WGS) entry which is preliminary data.</text>
</comment>
<evidence type="ECO:0008006" key="3">
    <source>
        <dbReference type="Google" id="ProtNLM"/>
    </source>
</evidence>
<keyword evidence="2" id="KW-1185">Reference proteome</keyword>
<evidence type="ECO:0000313" key="2">
    <source>
        <dbReference type="Proteomes" id="UP000784294"/>
    </source>
</evidence>
<accession>A0A448WCY9</accession>
<dbReference type="Proteomes" id="UP000784294">
    <property type="component" value="Unassembled WGS sequence"/>
</dbReference>
<dbReference type="InterPro" id="IPR036034">
    <property type="entry name" value="PDZ_sf"/>
</dbReference>
<reference evidence="1" key="1">
    <citation type="submission" date="2018-11" db="EMBL/GenBank/DDBJ databases">
        <authorList>
            <consortium name="Pathogen Informatics"/>
        </authorList>
    </citation>
    <scope>NUCLEOTIDE SEQUENCE</scope>
</reference>